<evidence type="ECO:0000313" key="2">
    <source>
        <dbReference type="Proteomes" id="UP001139031"/>
    </source>
</evidence>
<gene>
    <name evidence="1" type="ORF">K7C98_32815</name>
</gene>
<dbReference type="EMBL" id="JAIRAU010000045">
    <property type="protein sequence ID" value="MBZ5714041.1"/>
    <property type="molecule type" value="Genomic_DNA"/>
</dbReference>
<comment type="caution">
    <text evidence="1">The sequence shown here is derived from an EMBL/GenBank/DDBJ whole genome shotgun (WGS) entry which is preliminary data.</text>
</comment>
<protein>
    <submittedName>
        <fullName evidence="1">DUF4276 family protein</fullName>
    </submittedName>
</protein>
<accession>A0ABS7U0T8</accession>
<reference evidence="1" key="1">
    <citation type="submission" date="2021-08" db="EMBL/GenBank/DDBJ databases">
        <authorList>
            <person name="Stevens D.C."/>
        </authorList>
    </citation>
    <scope>NUCLEOTIDE SEQUENCE</scope>
    <source>
        <strain evidence="1">DSM 53165</strain>
    </source>
</reference>
<keyword evidence="2" id="KW-1185">Reference proteome</keyword>
<evidence type="ECO:0000313" key="1">
    <source>
        <dbReference type="EMBL" id="MBZ5714041.1"/>
    </source>
</evidence>
<proteinExistence type="predicted"/>
<organism evidence="1 2">
    <name type="scientific">Nannocystis pusilla</name>
    <dbReference type="NCBI Taxonomy" id="889268"/>
    <lineage>
        <taxon>Bacteria</taxon>
        <taxon>Pseudomonadati</taxon>
        <taxon>Myxococcota</taxon>
        <taxon>Polyangia</taxon>
        <taxon>Nannocystales</taxon>
        <taxon>Nannocystaceae</taxon>
        <taxon>Nannocystis</taxon>
    </lineage>
</organism>
<name>A0ABS7U0T8_9BACT</name>
<sequence>MPAAACVPVREIEAWLLADAGVFQRLFPTAASPSLPQDPERVTDPKHRLQAVFSELQRRRPKNLFASGGENVSLAALRRLPAFREFEADLSAALDLLARA</sequence>
<dbReference type="Proteomes" id="UP001139031">
    <property type="component" value="Unassembled WGS sequence"/>
</dbReference>